<protein>
    <submittedName>
        <fullName evidence="2">Uncharacterized protein</fullName>
    </submittedName>
</protein>
<evidence type="ECO:0000256" key="1">
    <source>
        <dbReference type="SAM" id="MobiDB-lite"/>
    </source>
</evidence>
<evidence type="ECO:0000313" key="3">
    <source>
        <dbReference type="Proteomes" id="UP001159363"/>
    </source>
</evidence>
<dbReference type="Proteomes" id="UP001159363">
    <property type="component" value="Chromosome 5"/>
</dbReference>
<dbReference type="EMBL" id="JARBHB010000006">
    <property type="protein sequence ID" value="KAJ8881021.1"/>
    <property type="molecule type" value="Genomic_DNA"/>
</dbReference>
<accession>A0ABQ9H9V2</accession>
<feature type="compositionally biased region" description="Basic residues" evidence="1">
    <location>
        <begin position="409"/>
        <end position="427"/>
    </location>
</feature>
<evidence type="ECO:0000313" key="2">
    <source>
        <dbReference type="EMBL" id="KAJ8881021.1"/>
    </source>
</evidence>
<feature type="region of interest" description="Disordered" evidence="1">
    <location>
        <begin position="409"/>
        <end position="430"/>
    </location>
</feature>
<proteinExistence type="predicted"/>
<reference evidence="2 3" key="1">
    <citation type="submission" date="2023-02" db="EMBL/GenBank/DDBJ databases">
        <title>LHISI_Scaffold_Assembly.</title>
        <authorList>
            <person name="Stuart O.P."/>
            <person name="Cleave R."/>
            <person name="Magrath M.J.L."/>
            <person name="Mikheyev A.S."/>
        </authorList>
    </citation>
    <scope>NUCLEOTIDE SEQUENCE [LARGE SCALE GENOMIC DNA]</scope>
    <source>
        <strain evidence="2">Daus_M_001</strain>
        <tissue evidence="2">Leg muscle</tissue>
    </source>
</reference>
<feature type="region of interest" description="Disordered" evidence="1">
    <location>
        <begin position="153"/>
        <end position="222"/>
    </location>
</feature>
<sequence length="646" mass="72285">MTPLRLTTIRRTHQSPVHDRFGAAMSKGIPRFRYRRIFWIASHYGRTFKDAYTSKKSCPAIGSRSRDRWTDGRLTDATDGCQFSFCRPPERYSLLADVDFKRARFNVISLNLAARTSSQKLLQRREQTTCLSTGLNPHFREWETRRTLSLARESYRGAPECKGGGNGRSLRKPRRPVASSGSIRKRSRRESNPVRLGGAISLTTTPPRHSNAQKSKTRRASRECPLPLQEGVVGLFISLVAANESCSTFAYYLSEKLIASTSCLKQKSFSATGTMVAERLDCSPSTEANQAQSSAGSLPDFHKRCRWSAIFLGHLPFPPPLHSGAAAFSPHLTLIGSEDLVHARRPPRRTGFNTRPGHQIFASGKIAIDRRLFSVISRFPASSFRRRSIFTLIALINSQDLAASTLRRTPVRRAKQGAPGRSKRRDSRRVACPHPSLPLVPCALYFVLYLRLSRTPLHARGNFFFSPKNAKEVTEPGWEINSQRIINSSRKSQNRQRMPSRCGRFTFADWHRTAHTVVLQVCGALDPYVSMCSEPPTEVADTDGETLPRWRGYTRLDTDTMKAVHDYTDGRSEITYVAVLTRDASELPGAVDGVWGSDLQQMTTSSGRASGCSNDDVLFVFLALSTGRRSLPPSAMLFHRASQEQF</sequence>
<name>A0ABQ9H9V2_9NEOP</name>
<feature type="compositionally biased region" description="Polar residues" evidence="1">
    <location>
        <begin position="201"/>
        <end position="214"/>
    </location>
</feature>
<organism evidence="2 3">
    <name type="scientific">Dryococelus australis</name>
    <dbReference type="NCBI Taxonomy" id="614101"/>
    <lineage>
        <taxon>Eukaryota</taxon>
        <taxon>Metazoa</taxon>
        <taxon>Ecdysozoa</taxon>
        <taxon>Arthropoda</taxon>
        <taxon>Hexapoda</taxon>
        <taxon>Insecta</taxon>
        <taxon>Pterygota</taxon>
        <taxon>Neoptera</taxon>
        <taxon>Polyneoptera</taxon>
        <taxon>Phasmatodea</taxon>
        <taxon>Verophasmatodea</taxon>
        <taxon>Anareolatae</taxon>
        <taxon>Phasmatidae</taxon>
        <taxon>Eurycanthinae</taxon>
        <taxon>Dryococelus</taxon>
    </lineage>
</organism>
<keyword evidence="3" id="KW-1185">Reference proteome</keyword>
<comment type="caution">
    <text evidence="2">The sequence shown here is derived from an EMBL/GenBank/DDBJ whole genome shotgun (WGS) entry which is preliminary data.</text>
</comment>
<gene>
    <name evidence="2" type="ORF">PR048_017494</name>
</gene>